<sequence length="194" mass="22855">MIIGISGKLGTGKSYYSQFIKEYIQQHYPNESIIEIAFADQIKINTIVKHNVPRNDVYITKTHASRHLLQIEGTEKGRLVHGPDIWIKYIQEWIYLLQQRGFKHFLISDVRFDNEAQFIKSQPHNLLVRLEAPVRNKQRLDLEYTPEQQETIKNHASECNLDCYNDFDKVLLNNTPEQSKYNTEYLTNLLQSLF</sequence>
<dbReference type="SUPFAM" id="SSF52540">
    <property type="entry name" value="P-loop containing nucleoside triphosphate hydrolases"/>
    <property type="match status" value="1"/>
</dbReference>
<dbReference type="InterPro" id="IPR027417">
    <property type="entry name" value="P-loop_NTPase"/>
</dbReference>
<dbReference type="Gene3D" id="3.40.50.300">
    <property type="entry name" value="P-loop containing nucleotide triphosphate hydrolases"/>
    <property type="match status" value="1"/>
</dbReference>
<gene>
    <name evidence="1" type="ORF">SAGO17_0077</name>
</gene>
<accession>A0A1X9VNV8</accession>
<reference evidence="1" key="1">
    <citation type="journal article" date="2017" name="ISME J.">
        <title>Genomic exploration of individual giant ocean viruses.</title>
        <authorList>
            <person name="Wilson W.H."/>
            <person name="Gilg I.C."/>
            <person name="Moniruzzaman M."/>
            <person name="Field E.K."/>
            <person name="Koren S."/>
            <person name="LeCleir G.R."/>
            <person name="Martinez Martinez J."/>
            <person name="Poulton N.J."/>
            <person name="Swan B.K."/>
            <person name="Stepanauskas R."/>
            <person name="Wilhelm S.W."/>
        </authorList>
    </citation>
    <scope>NUCLEOTIDE SEQUENCE</scope>
</reference>
<dbReference type="EMBL" id="KY565523">
    <property type="protein sequence ID" value="ARR74996.1"/>
    <property type="molecule type" value="Genomic_DNA"/>
</dbReference>
<proteinExistence type="predicted"/>
<name>A0A1X9VNV8_9VIRU</name>
<organism evidence="1">
    <name type="scientific">Mimivirus AB-566-O17</name>
    <dbReference type="NCBI Taxonomy" id="1988039"/>
    <lineage>
        <taxon>Viruses</taxon>
        <taxon>Varidnaviria</taxon>
        <taxon>Bamfordvirae</taxon>
        <taxon>Nucleocytoviricota</taxon>
        <taxon>Megaviricetes</taxon>
        <taxon>Imitervirales</taxon>
        <taxon>Mimiviridae</taxon>
        <taxon>Megamimivirinae</taxon>
        <taxon>Mimivirus</taxon>
    </lineage>
</organism>
<evidence type="ECO:0000313" key="1">
    <source>
        <dbReference type="EMBL" id="ARR74996.1"/>
    </source>
</evidence>
<protein>
    <submittedName>
        <fullName evidence="1">Uncharacterized protein</fullName>
    </submittedName>
</protein>